<keyword evidence="3 5" id="KW-0456">Lyase</keyword>
<dbReference type="Gene3D" id="3.20.20.60">
    <property type="entry name" value="Phosphoenolpyruvate-binding domains"/>
    <property type="match status" value="1"/>
</dbReference>
<protein>
    <submittedName>
        <fullName evidence="5">4-hydroxy-2-oxo-heptane-1,7-dioate aldolase</fullName>
        <ecNumber evidence="5">4.1.2.52</ecNumber>
    </submittedName>
</protein>
<evidence type="ECO:0000313" key="5">
    <source>
        <dbReference type="EMBL" id="CAE6723978.1"/>
    </source>
</evidence>
<reference evidence="5 6" key="1">
    <citation type="submission" date="2021-02" db="EMBL/GenBank/DDBJ databases">
        <authorList>
            <person name="Vanwijnsberghe S."/>
        </authorList>
    </citation>
    <scope>NUCLEOTIDE SEQUENCE [LARGE SCALE GENOMIC DNA]</scope>
    <source>
        <strain evidence="5 6">R-69776</strain>
    </source>
</reference>
<name>A0ABN7L423_9BURK</name>
<comment type="similarity">
    <text evidence="1">Belongs to the HpcH/HpaI aldolase family.</text>
</comment>
<proteinExistence type="inferred from homology"/>
<dbReference type="PANTHER" id="PTHR30502">
    <property type="entry name" value="2-KETO-3-DEOXY-L-RHAMNONATE ALDOLASE"/>
    <property type="match status" value="1"/>
</dbReference>
<dbReference type="InterPro" id="IPR012689">
    <property type="entry name" value="HpaI"/>
</dbReference>
<dbReference type="InterPro" id="IPR015813">
    <property type="entry name" value="Pyrv/PenolPyrv_kinase-like_dom"/>
</dbReference>
<dbReference type="NCBIfam" id="TIGR02311">
    <property type="entry name" value="HpaI"/>
    <property type="match status" value="1"/>
</dbReference>
<dbReference type="GO" id="GO:0016829">
    <property type="term" value="F:lyase activity"/>
    <property type="evidence" value="ECO:0007669"/>
    <property type="project" value="UniProtKB-KW"/>
</dbReference>
<evidence type="ECO:0000256" key="1">
    <source>
        <dbReference type="ARBA" id="ARBA00005568"/>
    </source>
</evidence>
<keyword evidence="6" id="KW-1185">Reference proteome</keyword>
<dbReference type="InterPro" id="IPR040442">
    <property type="entry name" value="Pyrv_kinase-like_dom_sf"/>
</dbReference>
<sequence length="280" mass="29867">MNQTGVMELSSRFRNAFRNALRAGQKQIGLWVGLADANAAELLATCGFDWLLFDGEHAPNDVRAVLDQLRATAPYPAHPVVRPVRGEASLIKQYLDVGAQTLLVPMIDTPEQAAQMVQAMRYAPDGIRGMGAALARASRWNQVEDYVNRANDEMCLLVQAETALAMRNLRQIAEVDGVDGVFFGPADLSASMGYRGQPNHPDVQQAILGGIETVRAAGKAAGVLMANRQLAQTYLDAGALFVAVGVDTTLLVQAASALAQQFNAGNACSPKAEARSAGPY</sequence>
<evidence type="ECO:0000259" key="4">
    <source>
        <dbReference type="Pfam" id="PF03328"/>
    </source>
</evidence>
<accession>A0ABN7L423</accession>
<organism evidence="5 6">
    <name type="scientific">Paraburkholderia nemoris</name>
    <dbReference type="NCBI Taxonomy" id="2793076"/>
    <lineage>
        <taxon>Bacteria</taxon>
        <taxon>Pseudomonadati</taxon>
        <taxon>Pseudomonadota</taxon>
        <taxon>Betaproteobacteria</taxon>
        <taxon>Burkholderiales</taxon>
        <taxon>Burkholderiaceae</taxon>
        <taxon>Paraburkholderia</taxon>
    </lineage>
</organism>
<dbReference type="InterPro" id="IPR050251">
    <property type="entry name" value="HpcH-HpaI_aldolase"/>
</dbReference>
<dbReference type="EC" id="4.1.2.52" evidence="5"/>
<dbReference type="Proteomes" id="UP000673821">
    <property type="component" value="Unassembled WGS sequence"/>
</dbReference>
<evidence type="ECO:0000256" key="2">
    <source>
        <dbReference type="ARBA" id="ARBA00022723"/>
    </source>
</evidence>
<dbReference type="InterPro" id="IPR005000">
    <property type="entry name" value="Aldolase/citrate-lyase_domain"/>
</dbReference>
<gene>
    <name evidence="5" type="primary">hpcH_3</name>
    <name evidence="5" type="ORF">R69776_01668</name>
</gene>
<evidence type="ECO:0000256" key="3">
    <source>
        <dbReference type="ARBA" id="ARBA00023239"/>
    </source>
</evidence>
<dbReference type="SUPFAM" id="SSF51621">
    <property type="entry name" value="Phosphoenolpyruvate/pyruvate domain"/>
    <property type="match status" value="1"/>
</dbReference>
<dbReference type="PANTHER" id="PTHR30502:SF0">
    <property type="entry name" value="PHOSPHOENOLPYRUVATE CARBOXYLASE FAMILY PROTEIN"/>
    <property type="match status" value="1"/>
</dbReference>
<dbReference type="EMBL" id="CAJNBH010000004">
    <property type="protein sequence ID" value="CAE6723978.1"/>
    <property type="molecule type" value="Genomic_DNA"/>
</dbReference>
<feature type="domain" description="HpcH/HpaI aldolase/citrate lyase" evidence="4">
    <location>
        <begin position="27"/>
        <end position="253"/>
    </location>
</feature>
<evidence type="ECO:0000313" key="6">
    <source>
        <dbReference type="Proteomes" id="UP000673821"/>
    </source>
</evidence>
<dbReference type="Pfam" id="PF03328">
    <property type="entry name" value="HpcH_HpaI"/>
    <property type="match status" value="1"/>
</dbReference>
<comment type="caution">
    <text evidence="5">The sequence shown here is derived from an EMBL/GenBank/DDBJ whole genome shotgun (WGS) entry which is preliminary data.</text>
</comment>
<keyword evidence="2" id="KW-0479">Metal-binding</keyword>